<name>A0AAV5LPD2_9ROSI</name>
<sequence>MADIFLLFPLSSSPMLCCPTSLSPSPVAGSSLKNWKAPGSALLLSSSPPAAMWVGDFWAFFRFPLNFPCTAAGFLTSQAPVLLAKFWFLIILSVSTEIEPSILCE</sequence>
<organism evidence="2 3">
    <name type="scientific">Rubroshorea leprosula</name>
    <dbReference type="NCBI Taxonomy" id="152421"/>
    <lineage>
        <taxon>Eukaryota</taxon>
        <taxon>Viridiplantae</taxon>
        <taxon>Streptophyta</taxon>
        <taxon>Embryophyta</taxon>
        <taxon>Tracheophyta</taxon>
        <taxon>Spermatophyta</taxon>
        <taxon>Magnoliopsida</taxon>
        <taxon>eudicotyledons</taxon>
        <taxon>Gunneridae</taxon>
        <taxon>Pentapetalae</taxon>
        <taxon>rosids</taxon>
        <taxon>malvids</taxon>
        <taxon>Malvales</taxon>
        <taxon>Dipterocarpaceae</taxon>
        <taxon>Rubroshorea</taxon>
    </lineage>
</organism>
<reference evidence="2 3" key="1">
    <citation type="journal article" date="2021" name="Commun. Biol.">
        <title>The genome of Shorea leprosula (Dipterocarpaceae) highlights the ecological relevance of drought in aseasonal tropical rainforests.</title>
        <authorList>
            <person name="Ng K.K.S."/>
            <person name="Kobayashi M.J."/>
            <person name="Fawcett J.A."/>
            <person name="Hatakeyama M."/>
            <person name="Paape T."/>
            <person name="Ng C.H."/>
            <person name="Ang C.C."/>
            <person name="Tnah L.H."/>
            <person name="Lee C.T."/>
            <person name="Nishiyama T."/>
            <person name="Sese J."/>
            <person name="O'Brien M.J."/>
            <person name="Copetti D."/>
            <person name="Mohd Noor M.I."/>
            <person name="Ong R.C."/>
            <person name="Putra M."/>
            <person name="Sireger I.Z."/>
            <person name="Indrioko S."/>
            <person name="Kosugi Y."/>
            <person name="Izuno A."/>
            <person name="Isagi Y."/>
            <person name="Lee S.L."/>
            <person name="Shimizu K.K."/>
        </authorList>
    </citation>
    <scope>NUCLEOTIDE SEQUENCE [LARGE SCALE GENOMIC DNA]</scope>
    <source>
        <strain evidence="2">214</strain>
    </source>
</reference>
<dbReference type="EMBL" id="BPVZ01000129">
    <property type="protein sequence ID" value="GKV38591.1"/>
    <property type="molecule type" value="Genomic_DNA"/>
</dbReference>
<comment type="caution">
    <text evidence="2">The sequence shown here is derived from an EMBL/GenBank/DDBJ whole genome shotgun (WGS) entry which is preliminary data.</text>
</comment>
<dbReference type="Proteomes" id="UP001054252">
    <property type="component" value="Unassembled WGS sequence"/>
</dbReference>
<evidence type="ECO:0000313" key="2">
    <source>
        <dbReference type="EMBL" id="GKV38591.1"/>
    </source>
</evidence>
<dbReference type="AlphaFoldDB" id="A0AAV5LPD2"/>
<proteinExistence type="predicted"/>
<evidence type="ECO:0000313" key="3">
    <source>
        <dbReference type="Proteomes" id="UP001054252"/>
    </source>
</evidence>
<gene>
    <name evidence="2" type="ORF">SLEP1_g46481</name>
</gene>
<accession>A0AAV5LPD2</accession>
<evidence type="ECO:0000256" key="1">
    <source>
        <dbReference type="SAM" id="SignalP"/>
    </source>
</evidence>
<keyword evidence="3" id="KW-1185">Reference proteome</keyword>
<feature type="chain" id="PRO_5043842795" description="Secreted protein" evidence="1">
    <location>
        <begin position="18"/>
        <end position="105"/>
    </location>
</feature>
<protein>
    <recommendedName>
        <fullName evidence="4">Secreted protein</fullName>
    </recommendedName>
</protein>
<evidence type="ECO:0008006" key="4">
    <source>
        <dbReference type="Google" id="ProtNLM"/>
    </source>
</evidence>
<keyword evidence="1" id="KW-0732">Signal</keyword>
<feature type="signal peptide" evidence="1">
    <location>
        <begin position="1"/>
        <end position="17"/>
    </location>
</feature>